<dbReference type="OrthoDB" id="9779408at2"/>
<evidence type="ECO:0000256" key="6">
    <source>
        <dbReference type="PIRSR" id="PIRSR005096-1"/>
    </source>
</evidence>
<accession>A0A2P7QR12</accession>
<feature type="active site" description="Proton donor" evidence="6">
    <location>
        <position position="193"/>
    </location>
</feature>
<dbReference type="InterPro" id="IPR011013">
    <property type="entry name" value="Gal_mutarotase_sf_dom"/>
</dbReference>
<comment type="caution">
    <text evidence="9">The sequence shown here is derived from an EMBL/GenBank/DDBJ whole genome shotgun (WGS) entry which is preliminary data.</text>
</comment>
<evidence type="ECO:0000256" key="4">
    <source>
        <dbReference type="ARBA" id="ARBA00023277"/>
    </source>
</evidence>
<dbReference type="UniPathway" id="UPA00242"/>
<keyword evidence="10" id="KW-1185">Reference proteome</keyword>
<gene>
    <name evidence="9" type="ORF">C7I55_08685</name>
</gene>
<comment type="pathway">
    <text evidence="1 5">Carbohydrate metabolism; hexose metabolism.</text>
</comment>
<dbReference type="PIRSF" id="PIRSF005096">
    <property type="entry name" value="GALM"/>
    <property type="match status" value="1"/>
</dbReference>
<feature type="binding site" evidence="7">
    <location>
        <position position="265"/>
    </location>
    <ligand>
        <name>beta-D-galactose</name>
        <dbReference type="ChEBI" id="CHEBI:27667"/>
    </ligand>
</feature>
<dbReference type="PANTHER" id="PTHR10091:SF0">
    <property type="entry name" value="GALACTOSE MUTAROTASE"/>
    <property type="match status" value="1"/>
</dbReference>
<proteinExistence type="inferred from homology"/>
<feature type="active site" description="Proton acceptor" evidence="6">
    <location>
        <position position="328"/>
    </location>
</feature>
<evidence type="ECO:0000256" key="8">
    <source>
        <dbReference type="PIRSR" id="PIRSR005096-3"/>
    </source>
</evidence>
<evidence type="ECO:0000256" key="5">
    <source>
        <dbReference type="PIRNR" id="PIRNR005096"/>
    </source>
</evidence>
<evidence type="ECO:0000313" key="10">
    <source>
        <dbReference type="Proteomes" id="UP000241167"/>
    </source>
</evidence>
<comment type="catalytic activity">
    <reaction evidence="5">
        <text>alpha-D-glucose = beta-D-glucose</text>
        <dbReference type="Rhea" id="RHEA:10264"/>
        <dbReference type="ChEBI" id="CHEBI:15903"/>
        <dbReference type="ChEBI" id="CHEBI:17925"/>
        <dbReference type="EC" id="5.1.3.3"/>
    </reaction>
</comment>
<dbReference type="SUPFAM" id="SSF74650">
    <property type="entry name" value="Galactose mutarotase-like"/>
    <property type="match status" value="1"/>
</dbReference>
<evidence type="ECO:0000256" key="1">
    <source>
        <dbReference type="ARBA" id="ARBA00005028"/>
    </source>
</evidence>
<dbReference type="RefSeq" id="WP_106512561.1">
    <property type="nucleotide sequence ID" value="NZ_PXYI01000003.1"/>
</dbReference>
<comment type="similarity">
    <text evidence="2 5">Belongs to the aldose epimerase family.</text>
</comment>
<dbReference type="GO" id="GO:0005737">
    <property type="term" value="C:cytoplasm"/>
    <property type="evidence" value="ECO:0007669"/>
    <property type="project" value="TreeGrafter"/>
</dbReference>
<name>A0A2P7QR12_9SPHN</name>
<dbReference type="Pfam" id="PF01263">
    <property type="entry name" value="Aldose_epim"/>
    <property type="match status" value="1"/>
</dbReference>
<dbReference type="PANTHER" id="PTHR10091">
    <property type="entry name" value="ALDOSE-1-EPIMERASE"/>
    <property type="match status" value="1"/>
</dbReference>
<evidence type="ECO:0000313" key="9">
    <source>
        <dbReference type="EMBL" id="PSJ40408.1"/>
    </source>
</evidence>
<evidence type="ECO:0000256" key="2">
    <source>
        <dbReference type="ARBA" id="ARBA00006206"/>
    </source>
</evidence>
<dbReference type="InterPro" id="IPR015443">
    <property type="entry name" value="Aldose_1-epimerase"/>
</dbReference>
<evidence type="ECO:0000256" key="3">
    <source>
        <dbReference type="ARBA" id="ARBA00023235"/>
    </source>
</evidence>
<dbReference type="Proteomes" id="UP000241167">
    <property type="component" value="Unassembled WGS sequence"/>
</dbReference>
<dbReference type="Gene3D" id="2.70.98.10">
    <property type="match status" value="1"/>
</dbReference>
<dbReference type="InterPro" id="IPR047215">
    <property type="entry name" value="Galactose_mutarotase-like"/>
</dbReference>
<feature type="binding site" evidence="8">
    <location>
        <begin position="193"/>
        <end position="195"/>
    </location>
    <ligand>
        <name>beta-D-galactose</name>
        <dbReference type="ChEBI" id="CHEBI:27667"/>
    </ligand>
</feature>
<dbReference type="InterPro" id="IPR008183">
    <property type="entry name" value="Aldose_1/G6P_1-epimerase"/>
</dbReference>
<protein>
    <recommendedName>
        <fullName evidence="5">Aldose 1-epimerase</fullName>
        <ecNumber evidence="5">5.1.3.3</ecNumber>
    </recommendedName>
</protein>
<dbReference type="InterPro" id="IPR014718">
    <property type="entry name" value="GH-type_carb-bd"/>
</dbReference>
<evidence type="ECO:0000256" key="7">
    <source>
        <dbReference type="PIRSR" id="PIRSR005096-2"/>
    </source>
</evidence>
<dbReference type="CDD" id="cd09019">
    <property type="entry name" value="galactose_mutarotase_like"/>
    <property type="match status" value="1"/>
</dbReference>
<dbReference type="AlphaFoldDB" id="A0A2P7QR12"/>
<sequence>MMSLLAAATAAAATPGIARAPYGTTRGGVAVERIVLTNKSGMRVGILTLGGIIDEIAVPDRAGRRTNVVLALPDLAAYEAKPNFGSLVGRYAGRISHGGFSIDGTRFPLSPDPDAIVSHGGVPNFAAKIWRVEACDTPGCSAVTLRYTSPDGENGFPGKLEVAVTYTLTADDTLRLDYVATTSRPTVLNLTHHAYFNLAGGSSGSADDQRLQIHAARIAELDAKRIPTGALLPVDGTPFDLRTPARIGDRIGSTHPLMLLARGFDHGFAIDGSGLRLAARAVDPASGRTLELSTTEPSLQVYTANSFDGTLVGAGGRTIRQGDGYALETQHFPDSPNRPEFPSTLLRPGETFRSTTSFRFGVERKANAAGCD</sequence>
<reference evidence="9 10" key="1">
    <citation type="submission" date="2018-03" db="EMBL/GenBank/DDBJ databases">
        <title>The draft genome of Sphingosinicella sp. GL-C-18.</title>
        <authorList>
            <person name="Liu L."/>
            <person name="Li L."/>
            <person name="Liang L."/>
            <person name="Zhang X."/>
            <person name="Wang T."/>
        </authorList>
    </citation>
    <scope>NUCLEOTIDE SEQUENCE [LARGE SCALE GENOMIC DNA]</scope>
    <source>
        <strain evidence="9 10">GL-C-18</strain>
    </source>
</reference>
<keyword evidence="3 5" id="KW-0413">Isomerase</keyword>
<dbReference type="GO" id="GO:0030246">
    <property type="term" value="F:carbohydrate binding"/>
    <property type="evidence" value="ECO:0007669"/>
    <property type="project" value="InterPro"/>
</dbReference>
<keyword evidence="4 5" id="KW-0119">Carbohydrate metabolism</keyword>
<dbReference type="EMBL" id="PXYI01000003">
    <property type="protein sequence ID" value="PSJ40408.1"/>
    <property type="molecule type" value="Genomic_DNA"/>
</dbReference>
<dbReference type="EC" id="5.1.3.3" evidence="5"/>
<dbReference type="GO" id="GO:0033499">
    <property type="term" value="P:galactose catabolic process via UDP-galactose, Leloir pathway"/>
    <property type="evidence" value="ECO:0007669"/>
    <property type="project" value="TreeGrafter"/>
</dbReference>
<dbReference type="GO" id="GO:0004034">
    <property type="term" value="F:aldose 1-epimerase activity"/>
    <property type="evidence" value="ECO:0007669"/>
    <property type="project" value="UniProtKB-EC"/>
</dbReference>
<dbReference type="GO" id="GO:0006006">
    <property type="term" value="P:glucose metabolic process"/>
    <property type="evidence" value="ECO:0007669"/>
    <property type="project" value="TreeGrafter"/>
</dbReference>
<organism evidence="9 10">
    <name type="scientific">Allosphingosinicella deserti</name>
    <dbReference type="NCBI Taxonomy" id="2116704"/>
    <lineage>
        <taxon>Bacteria</taxon>
        <taxon>Pseudomonadati</taxon>
        <taxon>Pseudomonadota</taxon>
        <taxon>Alphaproteobacteria</taxon>
        <taxon>Sphingomonadales</taxon>
        <taxon>Sphingomonadaceae</taxon>
        <taxon>Allosphingosinicella</taxon>
    </lineage>
</organism>